<protein>
    <submittedName>
        <fullName evidence="2">Uncharacterized protein</fullName>
    </submittedName>
</protein>
<dbReference type="Proteomes" id="UP000031443">
    <property type="component" value="Unassembled WGS sequence"/>
</dbReference>
<dbReference type="AlphaFoldDB" id="M7B872"/>
<keyword evidence="1" id="KW-0732">Signal</keyword>
<accession>M7B872</accession>
<evidence type="ECO:0000313" key="2">
    <source>
        <dbReference type="EMBL" id="EMP34171.1"/>
    </source>
</evidence>
<name>M7B872_CHEMY</name>
<gene>
    <name evidence="2" type="ORF">UY3_08676</name>
</gene>
<feature type="chain" id="PRO_5004079892" evidence="1">
    <location>
        <begin position="22"/>
        <end position="147"/>
    </location>
</feature>
<reference evidence="3" key="1">
    <citation type="journal article" date="2013" name="Nat. Genet.">
        <title>The draft genomes of soft-shell turtle and green sea turtle yield insights into the development and evolution of the turtle-specific body plan.</title>
        <authorList>
            <person name="Wang Z."/>
            <person name="Pascual-Anaya J."/>
            <person name="Zadissa A."/>
            <person name="Li W."/>
            <person name="Niimura Y."/>
            <person name="Huang Z."/>
            <person name="Li C."/>
            <person name="White S."/>
            <person name="Xiong Z."/>
            <person name="Fang D."/>
            <person name="Wang B."/>
            <person name="Ming Y."/>
            <person name="Chen Y."/>
            <person name="Zheng Y."/>
            <person name="Kuraku S."/>
            <person name="Pignatelli M."/>
            <person name="Herrero J."/>
            <person name="Beal K."/>
            <person name="Nozawa M."/>
            <person name="Li Q."/>
            <person name="Wang J."/>
            <person name="Zhang H."/>
            <person name="Yu L."/>
            <person name="Shigenobu S."/>
            <person name="Wang J."/>
            <person name="Liu J."/>
            <person name="Flicek P."/>
            <person name="Searle S."/>
            <person name="Wang J."/>
            <person name="Kuratani S."/>
            <person name="Yin Y."/>
            <person name="Aken B."/>
            <person name="Zhang G."/>
            <person name="Irie N."/>
        </authorList>
    </citation>
    <scope>NUCLEOTIDE SEQUENCE [LARGE SCALE GENOMIC DNA]</scope>
</reference>
<organism evidence="2 3">
    <name type="scientific">Chelonia mydas</name>
    <name type="common">Green sea-turtle</name>
    <name type="synonym">Chelonia agassizi</name>
    <dbReference type="NCBI Taxonomy" id="8469"/>
    <lineage>
        <taxon>Eukaryota</taxon>
        <taxon>Metazoa</taxon>
        <taxon>Chordata</taxon>
        <taxon>Craniata</taxon>
        <taxon>Vertebrata</taxon>
        <taxon>Euteleostomi</taxon>
        <taxon>Archelosauria</taxon>
        <taxon>Testudinata</taxon>
        <taxon>Testudines</taxon>
        <taxon>Cryptodira</taxon>
        <taxon>Durocryptodira</taxon>
        <taxon>Americhelydia</taxon>
        <taxon>Chelonioidea</taxon>
        <taxon>Cheloniidae</taxon>
        <taxon>Chelonia</taxon>
    </lineage>
</organism>
<sequence length="147" mass="15456">MADLLLCATTAILSITYCAAGMTVPGSQQGKGNTNVPVLIARLSAETKKPSPQSALLCQLQLVTLPPSPTERYAVDQGEFDLLPLTGTLTGEATQPPGLNDVSCFSPELFSSRLHVSELFRPNVAELGRFATPTWAPAKHGCVCTGA</sequence>
<evidence type="ECO:0000256" key="1">
    <source>
        <dbReference type="SAM" id="SignalP"/>
    </source>
</evidence>
<keyword evidence="3" id="KW-1185">Reference proteome</keyword>
<feature type="signal peptide" evidence="1">
    <location>
        <begin position="1"/>
        <end position="21"/>
    </location>
</feature>
<proteinExistence type="predicted"/>
<evidence type="ECO:0000313" key="3">
    <source>
        <dbReference type="Proteomes" id="UP000031443"/>
    </source>
</evidence>
<dbReference type="EMBL" id="KB533688">
    <property type="protein sequence ID" value="EMP34171.1"/>
    <property type="molecule type" value="Genomic_DNA"/>
</dbReference>